<dbReference type="OrthoDB" id="3808774at2"/>
<dbReference type="InterPro" id="IPR046348">
    <property type="entry name" value="SIS_dom_sf"/>
</dbReference>
<dbReference type="SUPFAM" id="SSF53697">
    <property type="entry name" value="SIS domain"/>
    <property type="match status" value="1"/>
</dbReference>
<organism evidence="2 3">
    <name type="scientific">Humibacter ginsenosidimutans</name>
    <dbReference type="NCBI Taxonomy" id="2599293"/>
    <lineage>
        <taxon>Bacteria</taxon>
        <taxon>Bacillati</taxon>
        <taxon>Actinomycetota</taxon>
        <taxon>Actinomycetes</taxon>
        <taxon>Micrococcales</taxon>
        <taxon>Microbacteriaceae</taxon>
        <taxon>Humibacter</taxon>
    </lineage>
</organism>
<name>A0A5B8M4F1_9MICO</name>
<protein>
    <submittedName>
        <fullName evidence="2">SIS domain-containing protein</fullName>
    </submittedName>
</protein>
<evidence type="ECO:0000313" key="3">
    <source>
        <dbReference type="Proteomes" id="UP000320216"/>
    </source>
</evidence>
<accession>A0A5B8M4F1</accession>
<dbReference type="GO" id="GO:1901135">
    <property type="term" value="P:carbohydrate derivative metabolic process"/>
    <property type="evidence" value="ECO:0007669"/>
    <property type="project" value="InterPro"/>
</dbReference>
<dbReference type="EMBL" id="CP042305">
    <property type="protein sequence ID" value="QDZ15091.1"/>
    <property type="molecule type" value="Genomic_DNA"/>
</dbReference>
<dbReference type="GO" id="GO:0097367">
    <property type="term" value="F:carbohydrate derivative binding"/>
    <property type="evidence" value="ECO:0007669"/>
    <property type="project" value="InterPro"/>
</dbReference>
<reference evidence="2 3" key="1">
    <citation type="submission" date="2019-07" db="EMBL/GenBank/DDBJ databases">
        <title>Full genome sequence of Humibacter sp. WJ7-1.</title>
        <authorList>
            <person name="Im W.-T."/>
        </authorList>
    </citation>
    <scope>NUCLEOTIDE SEQUENCE [LARGE SCALE GENOMIC DNA]</scope>
    <source>
        <strain evidence="2 3">WJ7-1</strain>
    </source>
</reference>
<keyword evidence="3" id="KW-1185">Reference proteome</keyword>
<proteinExistence type="predicted"/>
<dbReference type="AlphaFoldDB" id="A0A5B8M4F1"/>
<gene>
    <name evidence="2" type="ORF">FPZ11_10185</name>
</gene>
<dbReference type="Proteomes" id="UP000320216">
    <property type="component" value="Chromosome"/>
</dbReference>
<evidence type="ECO:0000313" key="2">
    <source>
        <dbReference type="EMBL" id="QDZ15091.1"/>
    </source>
</evidence>
<dbReference type="PANTHER" id="PTHR10937">
    <property type="entry name" value="GLUCOSAMINE--FRUCTOSE-6-PHOSPHATE AMINOTRANSFERASE, ISOMERIZING"/>
    <property type="match status" value="1"/>
</dbReference>
<dbReference type="Pfam" id="PF01380">
    <property type="entry name" value="SIS"/>
    <property type="match status" value="1"/>
</dbReference>
<dbReference type="Gene3D" id="3.40.50.10490">
    <property type="entry name" value="Glucose-6-phosphate isomerase like protein, domain 1"/>
    <property type="match status" value="2"/>
</dbReference>
<evidence type="ECO:0000259" key="1">
    <source>
        <dbReference type="Pfam" id="PF01380"/>
    </source>
</evidence>
<dbReference type="InterPro" id="IPR001347">
    <property type="entry name" value="SIS_dom"/>
</dbReference>
<feature type="domain" description="SIS" evidence="1">
    <location>
        <begin position="200"/>
        <end position="290"/>
    </location>
</feature>
<sequence>MPTTRIPFADALATQAEQLSTVRASVTHSIEGMDLPVLGPHETVAVVAMGASRNAGNALVAVFAKAGHRAVDLTASEVLIGPDGYQPGDHYVIVSESGRSPEPLEAARRLTPGRRIGVSNFPEAQIGDAVDRCVDLGGVPDSPVYSVGYTGTLLAFGYLAERWGVKDAAKGLADIETTIARHEESFRPLLDAVGSLLGGADSVDVVASGVSFATATEFALMVREALRVPATAHETYEFLHGPMESAFENSLVVLFGDDRELTVPGPLLDAGVPVVLVTTKARSEIPRSDDPLLTVVEIGRGLEGFSRAIIETVFAQRALESAAAHKPFPVEEFRFSGLGTKLDEETHGD</sequence>
<dbReference type="RefSeq" id="WP_146320608.1">
    <property type="nucleotide sequence ID" value="NZ_CP042305.1"/>
</dbReference>
<dbReference type="KEGG" id="huw:FPZ11_10185"/>